<evidence type="ECO:0000313" key="3">
    <source>
        <dbReference type="Proteomes" id="UP000070544"/>
    </source>
</evidence>
<gene>
    <name evidence="2" type="ORF">M427DRAFT_158199</name>
</gene>
<feature type="region of interest" description="Disordered" evidence="1">
    <location>
        <begin position="1"/>
        <end position="32"/>
    </location>
</feature>
<evidence type="ECO:0000256" key="1">
    <source>
        <dbReference type="SAM" id="MobiDB-lite"/>
    </source>
</evidence>
<feature type="region of interest" description="Disordered" evidence="1">
    <location>
        <begin position="50"/>
        <end position="209"/>
    </location>
</feature>
<organism evidence="2 3">
    <name type="scientific">Gonapodya prolifera (strain JEL478)</name>
    <name type="common">Monoblepharis prolifera</name>
    <dbReference type="NCBI Taxonomy" id="1344416"/>
    <lineage>
        <taxon>Eukaryota</taxon>
        <taxon>Fungi</taxon>
        <taxon>Fungi incertae sedis</taxon>
        <taxon>Chytridiomycota</taxon>
        <taxon>Chytridiomycota incertae sedis</taxon>
        <taxon>Monoblepharidomycetes</taxon>
        <taxon>Monoblepharidales</taxon>
        <taxon>Gonapodyaceae</taxon>
        <taxon>Gonapodya</taxon>
    </lineage>
</organism>
<evidence type="ECO:0000313" key="2">
    <source>
        <dbReference type="EMBL" id="KXS11460.1"/>
    </source>
</evidence>
<feature type="compositionally biased region" description="Basic and acidic residues" evidence="1">
    <location>
        <begin position="98"/>
        <end position="118"/>
    </location>
</feature>
<feature type="compositionally biased region" description="Polar residues" evidence="1">
    <location>
        <begin position="119"/>
        <end position="132"/>
    </location>
</feature>
<dbReference type="Proteomes" id="UP000070544">
    <property type="component" value="Unassembled WGS sequence"/>
</dbReference>
<dbReference type="AlphaFoldDB" id="A0A139A3U6"/>
<feature type="compositionally biased region" description="Polar residues" evidence="1">
    <location>
        <begin position="141"/>
        <end position="152"/>
    </location>
</feature>
<feature type="compositionally biased region" description="Basic and acidic residues" evidence="1">
    <location>
        <begin position="199"/>
        <end position="209"/>
    </location>
</feature>
<proteinExistence type="predicted"/>
<dbReference type="EMBL" id="KQ965802">
    <property type="protein sequence ID" value="KXS11460.1"/>
    <property type="molecule type" value="Genomic_DNA"/>
</dbReference>
<accession>A0A139A3U6</accession>
<protein>
    <submittedName>
        <fullName evidence="2">Uncharacterized protein</fullName>
    </submittedName>
</protein>
<reference evidence="2 3" key="1">
    <citation type="journal article" date="2015" name="Genome Biol. Evol.">
        <title>Phylogenomic analyses indicate that early fungi evolved digesting cell walls of algal ancestors of land plants.</title>
        <authorList>
            <person name="Chang Y."/>
            <person name="Wang S."/>
            <person name="Sekimoto S."/>
            <person name="Aerts A.L."/>
            <person name="Choi C."/>
            <person name="Clum A."/>
            <person name="LaButti K.M."/>
            <person name="Lindquist E.A."/>
            <person name="Yee Ngan C."/>
            <person name="Ohm R.A."/>
            <person name="Salamov A.A."/>
            <person name="Grigoriev I.V."/>
            <person name="Spatafora J.W."/>
            <person name="Berbee M.L."/>
        </authorList>
    </citation>
    <scope>NUCLEOTIDE SEQUENCE [LARGE SCALE GENOMIC DNA]</scope>
    <source>
        <strain evidence="2 3">JEL478</strain>
    </source>
</reference>
<keyword evidence="3" id="KW-1185">Reference proteome</keyword>
<sequence length="345" mass="37855">MLLMERRPATRAKYSPNNHKHHLPSNRSSHQVSLACIPHRQPNEFHKLAASGRKHTSGSVRPTSSSNSSNARLEVSQARASPRSVPVPTRDVFQAALTRKERTVATEHRDRRKADGNRSKNTPTRSNTTIPSSEAPPASLRSESWSSNTAPSQPTPKDDTNTGKLPSSEENVAPSSQLGPSFPLASSHIGSQATFPRRNSKEEEWERLARETGTRFVVTPSFRRAVVISEKPSSPFFATTTTPPLDMSYLALAERTVFQTPRDRSYGGTVPSPTTNGEYGWRDGAHEACEVWGRVARKCEGEMASAKMFWNGRRRTDVTEDVARVVKGAVGEDVGVGKKPGVAPH</sequence>
<name>A0A139A3U6_GONPJ</name>
<feature type="compositionally biased region" description="Polar residues" evidence="1">
    <location>
        <begin position="162"/>
        <end position="179"/>
    </location>
</feature>